<keyword evidence="2" id="KW-1185">Reference proteome</keyword>
<organism evidence="1 2">
    <name type="scientific">Marinobacter excellens LAMA 842</name>
    <dbReference type="NCBI Taxonomy" id="1306954"/>
    <lineage>
        <taxon>Bacteria</taxon>
        <taxon>Pseudomonadati</taxon>
        <taxon>Pseudomonadota</taxon>
        <taxon>Gammaproteobacteria</taxon>
        <taxon>Pseudomonadales</taxon>
        <taxon>Marinobacteraceae</taxon>
        <taxon>Marinobacter</taxon>
    </lineage>
</organism>
<sequence>MKKAFIFLFILFFPFSLTADESRLRVVYGNLDFYVPNNPLLIGYLGTDSEILIAKYSVEPGKNIVGFSLDKEINTGGCSPEVFFRSVLGKNEAGCDIRAIDSFRYVFMRNRDSGVWSGSDKDFFYFIGPDKSTVFMTQNNNDNETFKIESNFLSKEKIKDIFSSHL</sequence>
<dbReference type="PATRIC" id="fig|1306954.6.peg.3178"/>
<evidence type="ECO:0000313" key="1">
    <source>
        <dbReference type="EMBL" id="KXO06306.1"/>
    </source>
</evidence>
<dbReference type="Proteomes" id="UP000070282">
    <property type="component" value="Unassembled WGS sequence"/>
</dbReference>
<protein>
    <submittedName>
        <fullName evidence="1">Uncharacterized protein</fullName>
    </submittedName>
</protein>
<evidence type="ECO:0000313" key="2">
    <source>
        <dbReference type="Proteomes" id="UP000070282"/>
    </source>
</evidence>
<dbReference type="AlphaFoldDB" id="A0A137S1J5"/>
<comment type="caution">
    <text evidence="1">The sequence shown here is derived from an EMBL/GenBank/DDBJ whole genome shotgun (WGS) entry which is preliminary data.</text>
</comment>
<dbReference type="EMBL" id="LOCO01000044">
    <property type="protein sequence ID" value="KXO06306.1"/>
    <property type="molecule type" value="Genomic_DNA"/>
</dbReference>
<dbReference type="RefSeq" id="WP_061333963.1">
    <property type="nucleotide sequence ID" value="NZ_LOCO01000044.1"/>
</dbReference>
<proteinExistence type="predicted"/>
<accession>A0A137S1J5</accession>
<reference evidence="2" key="1">
    <citation type="submission" date="2015-12" db="EMBL/GenBank/DDBJ databases">
        <authorList>
            <person name="Lima A."/>
            <person name="Farahani Zayas N."/>
            <person name="Castro Da Silva M.A."/>
            <person name="Cabral A."/>
            <person name="Pessatti M.L."/>
        </authorList>
    </citation>
    <scope>NUCLEOTIDE SEQUENCE [LARGE SCALE GENOMIC DNA]</scope>
    <source>
        <strain evidence="2">LAMA 842</strain>
    </source>
</reference>
<gene>
    <name evidence="1" type="ORF">J122_4102</name>
</gene>
<name>A0A137S1J5_9GAMM</name>